<keyword evidence="1" id="KW-0614">Plasmid</keyword>
<organism evidence="1">
    <name type="scientific">Providencia stuartii</name>
    <dbReference type="NCBI Taxonomy" id="588"/>
    <lineage>
        <taxon>Bacteria</taxon>
        <taxon>Pseudomonadati</taxon>
        <taxon>Pseudomonadota</taxon>
        <taxon>Gammaproteobacteria</taxon>
        <taxon>Enterobacterales</taxon>
        <taxon>Morganellaceae</taxon>
        <taxon>Providencia</taxon>
    </lineage>
</organism>
<reference evidence="1" key="1">
    <citation type="submission" date="2020-07" db="EMBL/GenBank/DDBJ databases">
        <title>Persistence and transmission of plasmid-borne blaNDM genes carried by diverse species of Enterobacterium in a Chinese goose farm.</title>
        <authorList>
            <person name="Fang L.-X."/>
            <person name="Cen D.-J."/>
        </authorList>
    </citation>
    <scope>NUCLEOTIDE SEQUENCE</scope>
    <source>
        <strain evidence="1">M2</strain>
        <plasmid evidence="1">pM2-1</plasmid>
    </source>
</reference>
<dbReference type="AlphaFoldDB" id="A0A899NEH9"/>
<dbReference type="EMBL" id="MT813046">
    <property type="protein sequence ID" value="QSM62314.1"/>
    <property type="molecule type" value="Genomic_DNA"/>
</dbReference>
<protein>
    <submittedName>
        <fullName evidence="1">Uncharacterized protein</fullName>
    </submittedName>
</protein>
<accession>A0A899NEH9</accession>
<name>A0A899NEH9_PROST</name>
<evidence type="ECO:0000313" key="1">
    <source>
        <dbReference type="EMBL" id="QSM62314.1"/>
    </source>
</evidence>
<gene>
    <name evidence="1" type="ORF">EKPLLCFL_00079</name>
</gene>
<proteinExistence type="predicted"/>
<dbReference type="RefSeq" id="WP_052219360.1">
    <property type="nucleotide sequence ID" value="NZ_CP095444.1"/>
</dbReference>
<sequence length="101" mass="11601">MTSEEAIKHLRRSIWDLSGQKEAQAERVLAYLKVRVNRAKGLVVNPISPKPMTFMQAIRLGYIRQQGNWKDAPWVFDNRIMPSASAALDEANRQLKAHWAE</sequence>
<geneLocation type="plasmid" evidence="1">
    <name>pM2-1</name>
</geneLocation>